<evidence type="ECO:0000259" key="2">
    <source>
        <dbReference type="Pfam" id="PF00646"/>
    </source>
</evidence>
<dbReference type="InterPro" id="IPR001810">
    <property type="entry name" value="F-box_dom"/>
</dbReference>
<dbReference type="InterPro" id="IPR032675">
    <property type="entry name" value="LRR_dom_sf"/>
</dbReference>
<dbReference type="OrthoDB" id="10257471at2759"/>
<reference evidence="6" key="1">
    <citation type="submission" date="2016-06" db="UniProtKB">
        <authorList>
            <consortium name="WormBaseParasite"/>
        </authorList>
    </citation>
    <scope>IDENTIFICATION</scope>
</reference>
<evidence type="ECO:0000313" key="6">
    <source>
        <dbReference type="WBParaSite" id="GPUH_0000114801-mRNA-1"/>
    </source>
</evidence>
<dbReference type="GO" id="GO:0031146">
    <property type="term" value="P:SCF-dependent proteasomal ubiquitin-dependent protein catabolic process"/>
    <property type="evidence" value="ECO:0007669"/>
    <property type="project" value="TreeGrafter"/>
</dbReference>
<gene>
    <name evidence="4" type="ORF">GPUH_LOCUS1148</name>
</gene>
<feature type="compositionally biased region" description="Low complexity" evidence="1">
    <location>
        <begin position="506"/>
        <end position="520"/>
    </location>
</feature>
<dbReference type="SMART" id="SM00367">
    <property type="entry name" value="LRR_CC"/>
    <property type="match status" value="5"/>
</dbReference>
<evidence type="ECO:0000313" key="4">
    <source>
        <dbReference type="EMBL" id="VDK29469.1"/>
    </source>
</evidence>
<feature type="domain" description="F-box" evidence="2">
    <location>
        <begin position="2"/>
        <end position="34"/>
    </location>
</feature>
<evidence type="ECO:0000256" key="1">
    <source>
        <dbReference type="SAM" id="MobiDB-lite"/>
    </source>
</evidence>
<dbReference type="WBParaSite" id="GPUH_0000114801-mRNA-1">
    <property type="protein sequence ID" value="GPUH_0000114801-mRNA-1"/>
    <property type="gene ID" value="GPUH_0000114801"/>
</dbReference>
<evidence type="ECO:0000259" key="3">
    <source>
        <dbReference type="Pfam" id="PF25372"/>
    </source>
</evidence>
<dbReference type="EMBL" id="UYRT01001308">
    <property type="protein sequence ID" value="VDK29469.1"/>
    <property type="molecule type" value="Genomic_DNA"/>
</dbReference>
<dbReference type="GO" id="GO:0019005">
    <property type="term" value="C:SCF ubiquitin ligase complex"/>
    <property type="evidence" value="ECO:0007669"/>
    <property type="project" value="TreeGrafter"/>
</dbReference>
<dbReference type="PANTHER" id="PTHR13318">
    <property type="entry name" value="PARTNER OF PAIRED, ISOFORM B-RELATED"/>
    <property type="match status" value="1"/>
</dbReference>
<keyword evidence="5" id="KW-1185">Reference proteome</keyword>
<sequence>MIDKLHEDCLIPIFQKLDFIDRVRLEAVCYKWFRVLQVKFNHQTNDDENVPQFAESRNQMQASYANVTRVNVADFLENDSSNYFQQEFLSFAPTVIGVVKRCGRYVRSISFGQRWFKISQAIIDAIAEHCTRLTELDLGCVILDADISVLLERIGENLESFSLEETSWVNNEDGDKVQNFFQQMKKLKRINLRRALFKLDKLYELPPCLESIEISGARSLPAEIFNAFLVLHPNLTELEISPLPVADDMTISYISDLRTLRNLQLGYIQKEARDFPMEPIAFCNNLQCLHILASIFRYFSYNKKTSQKRQAHEFQNCNALTGQSLRLILESLVNLRSLAIIGCSNVFDYSPLSQCRQLESLNIGHSLHISDEELIPLAAHKKLRSLTITKCFNISNNSILTILHNCILNDISLVNCEGITDEVLYSLASNQHEIETISVQGCICITSKGVAALALMKNITKLRELDISHNRNIDDMAILSIHNGIKLERRKEAGSPSTTYKENQQPDDVSTSSVSCSLSDSPPKIGLLSVSILLQTR</sequence>
<dbReference type="Pfam" id="PF00646">
    <property type="entry name" value="F-box"/>
    <property type="match status" value="1"/>
</dbReference>
<organism evidence="6">
    <name type="scientific">Gongylonema pulchrum</name>
    <dbReference type="NCBI Taxonomy" id="637853"/>
    <lineage>
        <taxon>Eukaryota</taxon>
        <taxon>Metazoa</taxon>
        <taxon>Ecdysozoa</taxon>
        <taxon>Nematoda</taxon>
        <taxon>Chromadorea</taxon>
        <taxon>Rhabditida</taxon>
        <taxon>Spirurina</taxon>
        <taxon>Spiruromorpha</taxon>
        <taxon>Spiruroidea</taxon>
        <taxon>Gongylonematidae</taxon>
        <taxon>Gongylonema</taxon>
    </lineage>
</organism>
<protein>
    <submittedName>
        <fullName evidence="6">F-box domain-containing protein</fullName>
    </submittedName>
</protein>
<feature type="region of interest" description="Disordered" evidence="1">
    <location>
        <begin position="492"/>
        <end position="520"/>
    </location>
</feature>
<evidence type="ECO:0000313" key="5">
    <source>
        <dbReference type="Proteomes" id="UP000271098"/>
    </source>
</evidence>
<dbReference type="InterPro" id="IPR057207">
    <property type="entry name" value="FBXL15_LRR"/>
</dbReference>
<accession>A0A183CXF7</accession>
<proteinExistence type="predicted"/>
<dbReference type="PANTHER" id="PTHR13318:SF95">
    <property type="entry name" value="F-BOX PROTEIN YLR352W"/>
    <property type="match status" value="1"/>
</dbReference>
<dbReference type="Proteomes" id="UP000271098">
    <property type="component" value="Unassembled WGS sequence"/>
</dbReference>
<dbReference type="Gene3D" id="3.80.10.10">
    <property type="entry name" value="Ribonuclease Inhibitor"/>
    <property type="match status" value="4"/>
</dbReference>
<dbReference type="Gene3D" id="1.20.1280.50">
    <property type="match status" value="1"/>
</dbReference>
<dbReference type="InterPro" id="IPR006553">
    <property type="entry name" value="Leu-rich_rpt_Cys-con_subtyp"/>
</dbReference>
<feature type="domain" description="F-box/LRR-repeat protein 15-like leucin rich repeat" evidence="3">
    <location>
        <begin position="311"/>
        <end position="471"/>
    </location>
</feature>
<dbReference type="AlphaFoldDB" id="A0A183CXF7"/>
<name>A0A183CXF7_9BILA</name>
<dbReference type="SUPFAM" id="SSF52047">
    <property type="entry name" value="RNI-like"/>
    <property type="match status" value="1"/>
</dbReference>
<dbReference type="Pfam" id="PF25372">
    <property type="entry name" value="DUF7885"/>
    <property type="match status" value="1"/>
</dbReference>
<reference evidence="4 5" key="2">
    <citation type="submission" date="2018-11" db="EMBL/GenBank/DDBJ databases">
        <authorList>
            <consortium name="Pathogen Informatics"/>
        </authorList>
    </citation>
    <scope>NUCLEOTIDE SEQUENCE [LARGE SCALE GENOMIC DNA]</scope>
</reference>